<sequence>MRRVSVRLPSGQLRPVQLEKEKPLQEQLEKICRLNNVSYDEDENFKVLVVKCWLAGLEFRVVLGSESDFEALPRRTTYHLCHGNEVAKLQLQHIAEAEDFRMLRVTLQVLLQSIKDNASFAEEVINQRGIEQLLEALCVWTPSEDSELSPAPNEGEVWELCALAVAELLHYELAEKVCQENESEIFRQEGFSRSWCA</sequence>
<dbReference type="AlphaFoldDB" id="A0AA36MUE6"/>
<evidence type="ECO:0000313" key="2">
    <source>
        <dbReference type="Proteomes" id="UP001178507"/>
    </source>
</evidence>
<organism evidence="1 2">
    <name type="scientific">Effrenium voratum</name>
    <dbReference type="NCBI Taxonomy" id="2562239"/>
    <lineage>
        <taxon>Eukaryota</taxon>
        <taxon>Sar</taxon>
        <taxon>Alveolata</taxon>
        <taxon>Dinophyceae</taxon>
        <taxon>Suessiales</taxon>
        <taxon>Symbiodiniaceae</taxon>
        <taxon>Effrenium</taxon>
    </lineage>
</organism>
<dbReference type="EMBL" id="CAUJNA010001369">
    <property type="protein sequence ID" value="CAJ1386430.1"/>
    <property type="molecule type" value="Genomic_DNA"/>
</dbReference>
<accession>A0AA36MUE6</accession>
<reference evidence="1" key="1">
    <citation type="submission" date="2023-08" db="EMBL/GenBank/DDBJ databases">
        <authorList>
            <person name="Chen Y."/>
            <person name="Shah S."/>
            <person name="Dougan E. K."/>
            <person name="Thang M."/>
            <person name="Chan C."/>
        </authorList>
    </citation>
    <scope>NUCLEOTIDE SEQUENCE</scope>
</reference>
<gene>
    <name evidence="1" type="ORF">EVOR1521_LOCUS12783</name>
</gene>
<name>A0AA36MUE6_9DINO</name>
<comment type="caution">
    <text evidence="1">The sequence shown here is derived from an EMBL/GenBank/DDBJ whole genome shotgun (WGS) entry which is preliminary data.</text>
</comment>
<evidence type="ECO:0000313" key="1">
    <source>
        <dbReference type="EMBL" id="CAJ1386430.1"/>
    </source>
</evidence>
<dbReference type="Proteomes" id="UP001178507">
    <property type="component" value="Unassembled WGS sequence"/>
</dbReference>
<proteinExistence type="predicted"/>
<protein>
    <submittedName>
        <fullName evidence="1">Uncharacterized protein</fullName>
    </submittedName>
</protein>
<keyword evidence="2" id="KW-1185">Reference proteome</keyword>